<sequence length="277" mass="31817">MGVRFTWSYIARVNSDLEKHNLLLQDLFQRHLGDGSDIKFWQENWSGNGTLAEKWPRLAALDSNRNCSMADRCVPSTNGNPFRGCWRRALREGRELNDARELADFCSSFNIGFGESRWSWGLCNSGKFSVASLRKSIDDLALKRGTHVVLSNKCIPSKVRIFCWKARLDRLPTKTNLRQRGSDIPDDQCVLCNNSNETADHLFLSVGKHGRRGRRCSTIVDYYRLTYRTWENSSIGWETAINRRRSNAREKLSELRIYGEYGLEGMIVSSTTKTSYL</sequence>
<proteinExistence type="predicted"/>
<dbReference type="Pfam" id="PF13966">
    <property type="entry name" value="zf-RVT"/>
    <property type="match status" value="1"/>
</dbReference>
<gene>
    <name evidence="2" type="ORF">OSB04_023480</name>
</gene>
<evidence type="ECO:0000313" key="3">
    <source>
        <dbReference type="Proteomes" id="UP001172457"/>
    </source>
</evidence>
<dbReference type="PANTHER" id="PTHR36617">
    <property type="entry name" value="PROTEIN, PUTATIVE-RELATED"/>
    <property type="match status" value="1"/>
</dbReference>
<dbReference type="InterPro" id="IPR026960">
    <property type="entry name" value="RVT-Znf"/>
</dbReference>
<accession>A0AA38T3W8</accession>
<dbReference type="AlphaFoldDB" id="A0AA38T3W8"/>
<evidence type="ECO:0000313" key="2">
    <source>
        <dbReference type="EMBL" id="KAJ9543773.1"/>
    </source>
</evidence>
<dbReference type="PANTHER" id="PTHR36617:SF15">
    <property type="entry name" value="REVERSE TRANSCRIPTASE ZINC-BINDING DOMAIN-CONTAINING PROTEIN"/>
    <property type="match status" value="1"/>
</dbReference>
<dbReference type="Proteomes" id="UP001172457">
    <property type="component" value="Chromosome 6"/>
</dbReference>
<feature type="domain" description="Reverse transcriptase zinc-binding" evidence="1">
    <location>
        <begin position="149"/>
        <end position="205"/>
    </location>
</feature>
<keyword evidence="3" id="KW-1185">Reference proteome</keyword>
<name>A0AA38T3W8_9ASTR</name>
<organism evidence="2 3">
    <name type="scientific">Centaurea solstitialis</name>
    <name type="common">yellow star-thistle</name>
    <dbReference type="NCBI Taxonomy" id="347529"/>
    <lineage>
        <taxon>Eukaryota</taxon>
        <taxon>Viridiplantae</taxon>
        <taxon>Streptophyta</taxon>
        <taxon>Embryophyta</taxon>
        <taxon>Tracheophyta</taxon>
        <taxon>Spermatophyta</taxon>
        <taxon>Magnoliopsida</taxon>
        <taxon>eudicotyledons</taxon>
        <taxon>Gunneridae</taxon>
        <taxon>Pentapetalae</taxon>
        <taxon>asterids</taxon>
        <taxon>campanulids</taxon>
        <taxon>Asterales</taxon>
        <taxon>Asteraceae</taxon>
        <taxon>Carduoideae</taxon>
        <taxon>Cardueae</taxon>
        <taxon>Centaureinae</taxon>
        <taxon>Centaurea</taxon>
    </lineage>
</organism>
<evidence type="ECO:0000259" key="1">
    <source>
        <dbReference type="Pfam" id="PF13966"/>
    </source>
</evidence>
<protein>
    <recommendedName>
        <fullName evidence="1">Reverse transcriptase zinc-binding domain-containing protein</fullName>
    </recommendedName>
</protein>
<reference evidence="2" key="1">
    <citation type="submission" date="2023-03" db="EMBL/GenBank/DDBJ databases">
        <title>Chromosome-scale reference genome and RAD-based genetic map of yellow starthistle (Centaurea solstitialis) reveal putative structural variation and QTLs associated with invader traits.</title>
        <authorList>
            <person name="Reatini B."/>
            <person name="Cang F.A."/>
            <person name="Jiang Q."/>
            <person name="Mckibben M.T.W."/>
            <person name="Barker M.S."/>
            <person name="Rieseberg L.H."/>
            <person name="Dlugosch K.M."/>
        </authorList>
    </citation>
    <scope>NUCLEOTIDE SEQUENCE</scope>
    <source>
        <strain evidence="2">CAN-66</strain>
        <tissue evidence="2">Leaf</tissue>
    </source>
</reference>
<comment type="caution">
    <text evidence="2">The sequence shown here is derived from an EMBL/GenBank/DDBJ whole genome shotgun (WGS) entry which is preliminary data.</text>
</comment>
<dbReference type="EMBL" id="JARYMX010000006">
    <property type="protein sequence ID" value="KAJ9543773.1"/>
    <property type="molecule type" value="Genomic_DNA"/>
</dbReference>